<dbReference type="AlphaFoldDB" id="A0A0K0FI46"/>
<evidence type="ECO:0000256" key="2">
    <source>
        <dbReference type="SAM" id="SignalP"/>
    </source>
</evidence>
<dbReference type="WBParaSite" id="SVE_0856400.1">
    <property type="protein sequence ID" value="SVE_0856400.1"/>
    <property type="gene ID" value="SVE_0856400"/>
</dbReference>
<evidence type="ECO:0000313" key="4">
    <source>
        <dbReference type="Proteomes" id="UP000035680"/>
    </source>
</evidence>
<dbReference type="SUPFAM" id="SSF47862">
    <property type="entry name" value="Saposin"/>
    <property type="match status" value="1"/>
</dbReference>
<evidence type="ECO:0000259" key="3">
    <source>
        <dbReference type="PROSITE" id="PS50015"/>
    </source>
</evidence>
<proteinExistence type="predicted"/>
<evidence type="ECO:0000256" key="1">
    <source>
        <dbReference type="ARBA" id="ARBA00023157"/>
    </source>
</evidence>
<dbReference type="InterPro" id="IPR011001">
    <property type="entry name" value="Saposin-like"/>
</dbReference>
<dbReference type="Proteomes" id="UP000035680">
    <property type="component" value="Unassembled WGS sequence"/>
</dbReference>
<dbReference type="InterPro" id="IPR008139">
    <property type="entry name" value="SaposinB_dom"/>
</dbReference>
<reference evidence="5" key="2">
    <citation type="submission" date="2015-08" db="UniProtKB">
        <authorList>
            <consortium name="WormBaseParasite"/>
        </authorList>
    </citation>
    <scope>IDENTIFICATION</scope>
</reference>
<keyword evidence="2" id="KW-0732">Signal</keyword>
<protein>
    <submittedName>
        <fullName evidence="5">Saposin B-type domain-containing protein</fullName>
    </submittedName>
</protein>
<keyword evidence="1" id="KW-1015">Disulfide bond</keyword>
<evidence type="ECO:0000313" key="5">
    <source>
        <dbReference type="WBParaSite" id="SVE_0856400.1"/>
    </source>
</evidence>
<dbReference type="SMART" id="SM00741">
    <property type="entry name" value="SapB"/>
    <property type="match status" value="1"/>
</dbReference>
<feature type="chain" id="PRO_5005329679" evidence="2">
    <location>
        <begin position="20"/>
        <end position="107"/>
    </location>
</feature>
<dbReference type="PROSITE" id="PS50015">
    <property type="entry name" value="SAP_B"/>
    <property type="match status" value="1"/>
</dbReference>
<feature type="signal peptide" evidence="2">
    <location>
        <begin position="1"/>
        <end position="19"/>
    </location>
</feature>
<dbReference type="Gene3D" id="1.10.225.10">
    <property type="entry name" value="Saposin-like"/>
    <property type="match status" value="1"/>
</dbReference>
<organism evidence="4 5">
    <name type="scientific">Strongyloides venezuelensis</name>
    <name type="common">Threadworm</name>
    <dbReference type="NCBI Taxonomy" id="75913"/>
    <lineage>
        <taxon>Eukaryota</taxon>
        <taxon>Metazoa</taxon>
        <taxon>Ecdysozoa</taxon>
        <taxon>Nematoda</taxon>
        <taxon>Chromadorea</taxon>
        <taxon>Rhabditida</taxon>
        <taxon>Tylenchina</taxon>
        <taxon>Panagrolaimomorpha</taxon>
        <taxon>Strongyloidoidea</taxon>
        <taxon>Strongyloididae</taxon>
        <taxon>Strongyloides</taxon>
    </lineage>
</organism>
<reference evidence="4" key="1">
    <citation type="submission" date="2014-07" db="EMBL/GenBank/DDBJ databases">
        <authorList>
            <person name="Martin A.A"/>
            <person name="De Silva N."/>
        </authorList>
    </citation>
    <scope>NUCLEOTIDE SEQUENCE</scope>
</reference>
<accession>A0A0K0FI46</accession>
<sequence length="107" mass="12148">MKFLIFFLLSVIFFSKLKGNFICDACIALVDEIKQLLDQDEVDIIDKAANLCDKVTSGKQPFDSLCREYVIREGDEIIKKIEKDSNSTVVCIELHLCQITDSKNLSI</sequence>
<keyword evidence="4" id="KW-1185">Reference proteome</keyword>
<feature type="domain" description="Saposin B-type" evidence="3">
    <location>
        <begin position="19"/>
        <end position="101"/>
    </location>
</feature>
<name>A0A0K0FI46_STRVS</name>